<keyword evidence="3" id="KW-1185">Reference proteome</keyword>
<sequence length="216" mass="22700">MTGFANGFAGAPVGHLAVDTYSAGLYWTHIGPGGWYADAVVMGGGVDAKPNSVDGMMVSTHGGTALVSFEAGLPLRLPMSTANTAWTIEPQTQLVYQHASINNFSDSASDVNLSPSNSGAARLGVRLAAAYPIGAARAQTWLRLNVLRTFGGNDMASFDGTSITTQVRATAGQVELGQWIKMGARLGMYANVGTIFNLGGARQRMILGNVGMRWTW</sequence>
<dbReference type="InterPro" id="IPR005546">
    <property type="entry name" value="Autotransporte_beta"/>
</dbReference>
<accession>A0A5E5APR5</accession>
<dbReference type="Pfam" id="PF03797">
    <property type="entry name" value="Autotransporter"/>
    <property type="match status" value="1"/>
</dbReference>
<name>A0A5E5APR5_9BURK</name>
<reference evidence="2 3" key="1">
    <citation type="submission" date="2019-08" db="EMBL/GenBank/DDBJ databases">
        <authorList>
            <person name="Peeters C."/>
        </authorList>
    </citation>
    <scope>NUCLEOTIDE SEQUENCE [LARGE SCALE GENOMIC DNA]</scope>
    <source>
        <strain evidence="2 3">LMG 31117</strain>
    </source>
</reference>
<organism evidence="2 3">
    <name type="scientific">Pandoraea anapnoica</name>
    <dbReference type="NCBI Taxonomy" id="2508301"/>
    <lineage>
        <taxon>Bacteria</taxon>
        <taxon>Pseudomonadati</taxon>
        <taxon>Pseudomonadota</taxon>
        <taxon>Betaproteobacteria</taxon>
        <taxon>Burkholderiales</taxon>
        <taxon>Burkholderiaceae</taxon>
        <taxon>Pandoraea</taxon>
    </lineage>
</organism>
<dbReference type="GO" id="GO:0019867">
    <property type="term" value="C:outer membrane"/>
    <property type="evidence" value="ECO:0007669"/>
    <property type="project" value="InterPro"/>
</dbReference>
<dbReference type="EMBL" id="CABPSP010000020">
    <property type="protein sequence ID" value="VVE74997.1"/>
    <property type="molecule type" value="Genomic_DNA"/>
</dbReference>
<protein>
    <submittedName>
        <fullName evidence="2">Adhesin BmaC autotransporter</fullName>
    </submittedName>
</protein>
<dbReference type="NCBIfam" id="TIGR01414">
    <property type="entry name" value="autotrans_barl"/>
    <property type="match status" value="1"/>
</dbReference>
<dbReference type="PROSITE" id="PS51208">
    <property type="entry name" value="AUTOTRANSPORTER"/>
    <property type="match status" value="1"/>
</dbReference>
<dbReference type="AlphaFoldDB" id="A0A5E5APR5"/>
<dbReference type="Proteomes" id="UP000383122">
    <property type="component" value="Unassembled WGS sequence"/>
</dbReference>
<proteinExistence type="predicted"/>
<evidence type="ECO:0000313" key="2">
    <source>
        <dbReference type="EMBL" id="VVE74997.1"/>
    </source>
</evidence>
<feature type="domain" description="Autotransporter" evidence="1">
    <location>
        <begin position="1"/>
        <end position="216"/>
    </location>
</feature>
<dbReference type="Gene3D" id="2.40.128.130">
    <property type="entry name" value="Autotransporter beta-domain"/>
    <property type="match status" value="1"/>
</dbReference>
<evidence type="ECO:0000259" key="1">
    <source>
        <dbReference type="PROSITE" id="PS51208"/>
    </source>
</evidence>
<dbReference type="InterPro" id="IPR036709">
    <property type="entry name" value="Autotransporte_beta_dom_sf"/>
</dbReference>
<evidence type="ECO:0000313" key="3">
    <source>
        <dbReference type="Proteomes" id="UP000383122"/>
    </source>
</evidence>
<dbReference type="SUPFAM" id="SSF103515">
    <property type="entry name" value="Autotransporter"/>
    <property type="match status" value="1"/>
</dbReference>
<gene>
    <name evidence="2" type="primary">bmaC_5</name>
    <name evidence="2" type="ORF">PAN31117_05055</name>
</gene>
<dbReference type="InterPro" id="IPR006315">
    <property type="entry name" value="OM_autotransptr_brl_dom"/>
</dbReference>